<dbReference type="Pfam" id="PF00460">
    <property type="entry name" value="Flg_bb_rod"/>
    <property type="match status" value="1"/>
</dbReference>
<keyword evidence="9" id="KW-1185">Reference proteome</keyword>
<evidence type="ECO:0000259" key="5">
    <source>
        <dbReference type="Pfam" id="PF00460"/>
    </source>
</evidence>
<accession>A0A8J3DGD8</accession>
<dbReference type="InterPro" id="IPR053967">
    <property type="entry name" value="LlgE_F_G-like_D1"/>
</dbReference>
<dbReference type="InterPro" id="IPR001444">
    <property type="entry name" value="Flag_bb_rod_N"/>
</dbReference>
<dbReference type="SUPFAM" id="SSF117143">
    <property type="entry name" value="Flagellar hook protein flgE"/>
    <property type="match status" value="1"/>
</dbReference>
<evidence type="ECO:0000256" key="2">
    <source>
        <dbReference type="ARBA" id="ARBA00009677"/>
    </source>
</evidence>
<dbReference type="Pfam" id="PF22692">
    <property type="entry name" value="LlgE_F_G_D1"/>
    <property type="match status" value="1"/>
</dbReference>
<keyword evidence="8" id="KW-0282">Flagellum</keyword>
<evidence type="ECO:0000256" key="3">
    <source>
        <dbReference type="ARBA" id="ARBA00023143"/>
    </source>
</evidence>
<reference evidence="8" key="2">
    <citation type="submission" date="2020-09" db="EMBL/GenBank/DDBJ databases">
        <authorList>
            <person name="Sun Q."/>
            <person name="Kim S."/>
        </authorList>
    </citation>
    <scope>NUCLEOTIDE SEQUENCE</scope>
    <source>
        <strain evidence="8">KCTC 42097</strain>
    </source>
</reference>
<dbReference type="InterPro" id="IPR020013">
    <property type="entry name" value="Flagellar_FlgE/F/G"/>
</dbReference>
<dbReference type="InterPro" id="IPR012836">
    <property type="entry name" value="FlgF"/>
</dbReference>
<dbReference type="InterPro" id="IPR037925">
    <property type="entry name" value="FlgE/F/G-like"/>
</dbReference>
<feature type="domain" description="Flagellar basal-body/hook protein C-terminal" evidence="6">
    <location>
        <begin position="191"/>
        <end position="222"/>
    </location>
</feature>
<dbReference type="InterPro" id="IPR010930">
    <property type="entry name" value="Flg_bb/hook_C_dom"/>
</dbReference>
<dbReference type="Pfam" id="PF06429">
    <property type="entry name" value="Flg_bbr_C"/>
    <property type="match status" value="1"/>
</dbReference>
<feature type="domain" description="Flagellar hook protein FlgE/F/G-like D1" evidence="7">
    <location>
        <begin position="80"/>
        <end position="130"/>
    </location>
</feature>
<evidence type="ECO:0000256" key="1">
    <source>
        <dbReference type="ARBA" id="ARBA00004117"/>
    </source>
</evidence>
<organism evidence="8 9">
    <name type="scientific">Limoniibacter endophyticus</name>
    <dbReference type="NCBI Taxonomy" id="1565040"/>
    <lineage>
        <taxon>Bacteria</taxon>
        <taxon>Pseudomonadati</taxon>
        <taxon>Pseudomonadota</taxon>
        <taxon>Alphaproteobacteria</taxon>
        <taxon>Hyphomicrobiales</taxon>
        <taxon>Bartonellaceae</taxon>
        <taxon>Limoniibacter</taxon>
    </lineage>
</organism>
<comment type="subcellular location">
    <subcellularLocation>
        <location evidence="1 4">Bacterial flagellum basal body</location>
    </subcellularLocation>
</comment>
<name>A0A8J3DGD8_9HYPH</name>
<evidence type="ECO:0000259" key="6">
    <source>
        <dbReference type="Pfam" id="PF06429"/>
    </source>
</evidence>
<protein>
    <recommendedName>
        <fullName evidence="4">Flagellar basal-body rod protein FlgF</fullName>
    </recommendedName>
</protein>
<dbReference type="NCBIfam" id="TIGR02490">
    <property type="entry name" value="flgF"/>
    <property type="match status" value="1"/>
</dbReference>
<evidence type="ECO:0000256" key="4">
    <source>
        <dbReference type="RuleBase" id="RU362116"/>
    </source>
</evidence>
<evidence type="ECO:0000313" key="8">
    <source>
        <dbReference type="EMBL" id="GHC64618.1"/>
    </source>
</evidence>
<keyword evidence="8" id="KW-0966">Cell projection</keyword>
<dbReference type="Proteomes" id="UP000641137">
    <property type="component" value="Unassembled WGS sequence"/>
</dbReference>
<dbReference type="PANTHER" id="PTHR30435:SF19">
    <property type="entry name" value="FLAGELLAR BASAL-BODY ROD PROTEIN FLGG"/>
    <property type="match status" value="1"/>
</dbReference>
<dbReference type="PANTHER" id="PTHR30435">
    <property type="entry name" value="FLAGELLAR PROTEIN"/>
    <property type="match status" value="1"/>
</dbReference>
<comment type="caution">
    <text evidence="8">The sequence shown here is derived from an EMBL/GenBank/DDBJ whole genome shotgun (WGS) entry which is preliminary data.</text>
</comment>
<proteinExistence type="inferred from homology"/>
<dbReference type="GO" id="GO:0030694">
    <property type="term" value="C:bacterial-type flagellum basal body, rod"/>
    <property type="evidence" value="ECO:0007669"/>
    <property type="project" value="UniProtKB-UniRule"/>
</dbReference>
<dbReference type="GO" id="GO:0071978">
    <property type="term" value="P:bacterial-type flagellum-dependent swarming motility"/>
    <property type="evidence" value="ECO:0007669"/>
    <property type="project" value="TreeGrafter"/>
</dbReference>
<feature type="domain" description="Flagellar basal body rod protein N-terminal" evidence="5">
    <location>
        <begin position="5"/>
        <end position="35"/>
    </location>
</feature>
<sequence>MQNGLYVSLSSQLALDKRLSTIADNIANMSTTGFRATEVRFEDLVVGFGKQEVAFASSGETFLSMQKGALEQTNNPFDFAVRGEGWFAIETPAGMVMTRDGRFSMLQEGELVSIEGYPVLDAGGAPLQLNPAGGPPEVGPDGMIRQNGVAVGAIGVWEFEPGVNFERFGNSGIVPKTPPQPVVDQADAGVVQGYLEQANVNPILELTRLITLQRTFDNSAALNRDSEARLDDAIKTLGG</sequence>
<dbReference type="EMBL" id="BMZO01000002">
    <property type="protein sequence ID" value="GHC64618.1"/>
    <property type="molecule type" value="Genomic_DNA"/>
</dbReference>
<evidence type="ECO:0000259" key="7">
    <source>
        <dbReference type="Pfam" id="PF22692"/>
    </source>
</evidence>
<dbReference type="RefSeq" id="WP_189487920.1">
    <property type="nucleotide sequence ID" value="NZ_BMZO01000002.1"/>
</dbReference>
<comment type="similarity">
    <text evidence="2 4">Belongs to the flagella basal body rod proteins family.</text>
</comment>
<gene>
    <name evidence="8" type="ORF">GCM10010136_06690</name>
</gene>
<keyword evidence="8" id="KW-0969">Cilium</keyword>
<dbReference type="AlphaFoldDB" id="A0A8J3DGD8"/>
<reference evidence="8" key="1">
    <citation type="journal article" date="2014" name="Int. J. Syst. Evol. Microbiol.">
        <title>Complete genome sequence of Corynebacterium casei LMG S-19264T (=DSM 44701T), isolated from a smear-ripened cheese.</title>
        <authorList>
            <consortium name="US DOE Joint Genome Institute (JGI-PGF)"/>
            <person name="Walter F."/>
            <person name="Albersmeier A."/>
            <person name="Kalinowski J."/>
            <person name="Ruckert C."/>
        </authorList>
    </citation>
    <scope>NUCLEOTIDE SEQUENCE</scope>
    <source>
        <strain evidence="8">KCTC 42097</strain>
    </source>
</reference>
<evidence type="ECO:0000313" key="9">
    <source>
        <dbReference type="Proteomes" id="UP000641137"/>
    </source>
</evidence>
<dbReference type="NCBIfam" id="NF009282">
    <property type="entry name" value="PRK12642.1"/>
    <property type="match status" value="1"/>
</dbReference>
<dbReference type="NCBIfam" id="TIGR03506">
    <property type="entry name" value="FlgEFG_subfam"/>
    <property type="match status" value="1"/>
</dbReference>
<comment type="subunit">
    <text evidence="4">The basal body constitutes a major portion of the flagellar organelle and consists of five rings (E,L,P,S, and M) mounted on a central rod. The rod consists of about 26 subunits of FlgG in the distal portion, and FlgB, FlgC and FlgF are thought to build up the proximal portion of the rod with about 6 subunits each.</text>
</comment>
<keyword evidence="3 4" id="KW-0975">Bacterial flagellum</keyword>